<protein>
    <submittedName>
        <fullName evidence="2">Uncharacterized protein</fullName>
    </submittedName>
</protein>
<dbReference type="RefSeq" id="WP_248994607.1">
    <property type="nucleotide sequence ID" value="NZ_JAKIKP010000002.1"/>
</dbReference>
<proteinExistence type="predicted"/>
<keyword evidence="3" id="KW-1185">Reference proteome</keyword>
<reference evidence="2" key="1">
    <citation type="submission" date="2022-01" db="EMBL/GenBank/DDBJ databases">
        <title>Whole genome-based taxonomy of the Shewanellaceae.</title>
        <authorList>
            <person name="Martin-Rodriguez A.J."/>
        </authorList>
    </citation>
    <scope>NUCLEOTIDE SEQUENCE</scope>
    <source>
        <strain evidence="2">DSM 16422</strain>
    </source>
</reference>
<keyword evidence="1" id="KW-0812">Transmembrane</keyword>
<sequence>MINPMDPKPKVATEAAAPVSTAAENTQLTTKAILPKRLIALMIIYTLAAISGLMSAPSMSDLGAMLCWLTLLMVIAVFGRQKAALYMLRGYSVLQLAFYSFLPVIMYDPDNLVAGPTTVNFGLFQAVVSDWVIFSVLIAIGIAQVWISFDKHVKAWFKPRINMNIMS</sequence>
<accession>A0A9X2CHE1</accession>
<feature type="transmembrane region" description="Helical" evidence="1">
    <location>
        <begin position="86"/>
        <end position="107"/>
    </location>
</feature>
<evidence type="ECO:0000256" key="1">
    <source>
        <dbReference type="SAM" id="Phobius"/>
    </source>
</evidence>
<evidence type="ECO:0000313" key="3">
    <source>
        <dbReference type="Proteomes" id="UP001139333"/>
    </source>
</evidence>
<dbReference type="EMBL" id="JAKIKP010000002">
    <property type="protein sequence ID" value="MCL1141932.1"/>
    <property type="molecule type" value="Genomic_DNA"/>
</dbReference>
<evidence type="ECO:0000313" key="2">
    <source>
        <dbReference type="EMBL" id="MCL1141932.1"/>
    </source>
</evidence>
<name>A0A9X2CHE1_9GAMM</name>
<keyword evidence="1" id="KW-1133">Transmembrane helix</keyword>
<feature type="transmembrane region" description="Helical" evidence="1">
    <location>
        <begin position="62"/>
        <end position="79"/>
    </location>
</feature>
<keyword evidence="1" id="KW-0472">Membrane</keyword>
<organism evidence="2 3">
    <name type="scientific">Shewanella gaetbuli</name>
    <dbReference type="NCBI Taxonomy" id="220752"/>
    <lineage>
        <taxon>Bacteria</taxon>
        <taxon>Pseudomonadati</taxon>
        <taxon>Pseudomonadota</taxon>
        <taxon>Gammaproteobacteria</taxon>
        <taxon>Alteromonadales</taxon>
        <taxon>Shewanellaceae</taxon>
        <taxon>Shewanella</taxon>
    </lineage>
</organism>
<gene>
    <name evidence="2" type="ORF">L2672_04365</name>
</gene>
<feature type="transmembrane region" description="Helical" evidence="1">
    <location>
        <begin position="38"/>
        <end position="56"/>
    </location>
</feature>
<dbReference type="AlphaFoldDB" id="A0A9X2CHE1"/>
<comment type="caution">
    <text evidence="2">The sequence shown here is derived from an EMBL/GenBank/DDBJ whole genome shotgun (WGS) entry which is preliminary data.</text>
</comment>
<feature type="transmembrane region" description="Helical" evidence="1">
    <location>
        <begin position="127"/>
        <end position="149"/>
    </location>
</feature>
<dbReference type="Proteomes" id="UP001139333">
    <property type="component" value="Unassembled WGS sequence"/>
</dbReference>